<dbReference type="Proteomes" id="UP000580043">
    <property type="component" value="Unassembled WGS sequence"/>
</dbReference>
<gene>
    <name evidence="1" type="ORF">HHL15_04805</name>
</gene>
<reference evidence="1 2" key="1">
    <citation type="submission" date="2020-04" db="EMBL/GenBank/DDBJ databases">
        <title>Zoogloea sp. G-4-1-14 isolated from soil.</title>
        <authorList>
            <person name="Dahal R.H."/>
        </authorList>
    </citation>
    <scope>NUCLEOTIDE SEQUENCE [LARGE SCALE GENOMIC DNA]</scope>
    <source>
        <strain evidence="1 2">G-4-1-14</strain>
    </source>
</reference>
<protein>
    <submittedName>
        <fullName evidence="1">Uncharacterized protein</fullName>
    </submittedName>
</protein>
<sequence length="142" mass="15178">MWIQPESAQCASLHLTDLFGSLLLAQADAAQRLHFLAGRLLLGATSSCLRGQALRQDDVLYAVDRAELDNRLNLMIEAGAEGCVTILQGLIDEAGAAQMRWVRSVFAVGEAEHPALRLAFSGPDPLTLALRQGVRARLSAGG</sequence>
<dbReference type="AlphaFoldDB" id="A0A848FYP5"/>
<evidence type="ECO:0000313" key="2">
    <source>
        <dbReference type="Proteomes" id="UP000580043"/>
    </source>
</evidence>
<dbReference type="EMBL" id="JABBGA010000003">
    <property type="protein sequence ID" value="NML25047.1"/>
    <property type="molecule type" value="Genomic_DNA"/>
</dbReference>
<keyword evidence="2" id="KW-1185">Reference proteome</keyword>
<proteinExistence type="predicted"/>
<evidence type="ECO:0000313" key="1">
    <source>
        <dbReference type="EMBL" id="NML25047.1"/>
    </source>
</evidence>
<name>A0A848FYP5_9RHOO</name>
<dbReference type="RefSeq" id="WP_169144698.1">
    <property type="nucleotide sequence ID" value="NZ_JABBGA010000003.1"/>
</dbReference>
<accession>A0A848FYP5</accession>
<organism evidence="1 2">
    <name type="scientific">Zoogloea dura</name>
    <dbReference type="NCBI Taxonomy" id="2728840"/>
    <lineage>
        <taxon>Bacteria</taxon>
        <taxon>Pseudomonadati</taxon>
        <taxon>Pseudomonadota</taxon>
        <taxon>Betaproteobacteria</taxon>
        <taxon>Rhodocyclales</taxon>
        <taxon>Zoogloeaceae</taxon>
        <taxon>Zoogloea</taxon>
    </lineage>
</organism>
<comment type="caution">
    <text evidence="1">The sequence shown here is derived from an EMBL/GenBank/DDBJ whole genome shotgun (WGS) entry which is preliminary data.</text>
</comment>